<evidence type="ECO:0000313" key="2">
    <source>
        <dbReference type="EMBL" id="KAJ6221052.1"/>
    </source>
</evidence>
<dbReference type="Proteomes" id="UP001142055">
    <property type="component" value="Chromosome 2"/>
</dbReference>
<feature type="transmembrane region" description="Helical" evidence="1">
    <location>
        <begin position="168"/>
        <end position="188"/>
    </location>
</feature>
<dbReference type="EMBL" id="JAPWDV010000002">
    <property type="protein sequence ID" value="KAJ6221052.1"/>
    <property type="molecule type" value="Genomic_DNA"/>
</dbReference>
<dbReference type="PANTHER" id="PTHR47771:SF14">
    <property type="entry name" value="RH73259P"/>
    <property type="match status" value="1"/>
</dbReference>
<feature type="transmembrane region" description="Helical" evidence="1">
    <location>
        <begin position="360"/>
        <end position="381"/>
    </location>
</feature>
<comment type="caution">
    <text evidence="2">The sequence shown here is derived from an EMBL/GenBank/DDBJ whole genome shotgun (WGS) entry which is preliminary data.</text>
</comment>
<keyword evidence="1" id="KW-0472">Membrane</keyword>
<dbReference type="AlphaFoldDB" id="A0A9Q0MAN3"/>
<accession>A0A9Q0MAN3</accession>
<evidence type="ECO:0000313" key="3">
    <source>
        <dbReference type="Proteomes" id="UP001142055"/>
    </source>
</evidence>
<feature type="transmembrane region" description="Helical" evidence="1">
    <location>
        <begin position="572"/>
        <end position="598"/>
    </location>
</feature>
<sequence>MERNRIRSISNRIRVDLTIARLHTNNRYGFTYGKLSLITMQSFAKCTIFYLRSSQLDNGKRFEYFILADMLTFLFNQQDKHLNYMFIMYFAIAIIVIKYTFLDIDYRFVQLLQVIFSKEEKQNKQWNSYKPIKPEYRVRSRLDSSDGFKSFIFVDMIIFIFQQQDNHLHYIFILLVYMAIYLIQASFLKIGSRFVPTLKLFTVEPNEDERFHNQFTKPIDQNYHGQDVLLYHRKISYWLLCILQIFVIIGNIVSIYYHWKFMLQTFEHCDRLFDFSLFGLGLYIFHWFNLLCLDVALYSFIDISVLTTSTGLSYLHYLKIRINQNIKKLNELRSGQWPTIRNFISNDLISFKMLFLLNRIYGRMLAVFILVNMPCNAYLMTRFIFKFESFSKIALIVGITVLLEQFEVIGLIHLLVAKLSNRLHRPPIRLFHFMANKRNHIRQTSNRIRVDLTIARLHTNNRYGVTYGRLSLITMQTFAKFETFHTVTHIVGIAILGQQFLCLILFHLLAVNFSNRAHRSTKHLFRLMTYEWNCIRLVPNRLKVNLTISRLHTTNRYGVTYGKLSLITFQTFARITMIVCCTLVVAQNLCIGIIHLLVANFSNYAHRSAKNLLHFMANHYESINNNRQSMNRIRINLTISRLHTTKRYGVTYGKLSLVSMIILIALASVVAAYGPGGYGAGGPVALAPAGLGFGGHLGAAPLLGGGLAGGLSFGGFAAAPLAAPLAVPCPPNVIVRNVPVVRHVPVPIVRHVPVPVIRNVPVPVVRHVPVPIVRHVPVAVPQPLALAAVPAAPALIGAGAFAPAGKFFAAGGFAAAGHGAAYKK</sequence>
<feature type="transmembrane region" description="Helical" evidence="1">
    <location>
        <begin position="393"/>
        <end position="416"/>
    </location>
</feature>
<feature type="transmembrane region" description="Helical" evidence="1">
    <location>
        <begin position="84"/>
        <end position="102"/>
    </location>
</feature>
<feature type="transmembrane region" description="Helical" evidence="1">
    <location>
        <begin position="235"/>
        <end position="259"/>
    </location>
</feature>
<organism evidence="2 3">
    <name type="scientific">Blomia tropicalis</name>
    <name type="common">Mite</name>
    <dbReference type="NCBI Taxonomy" id="40697"/>
    <lineage>
        <taxon>Eukaryota</taxon>
        <taxon>Metazoa</taxon>
        <taxon>Ecdysozoa</taxon>
        <taxon>Arthropoda</taxon>
        <taxon>Chelicerata</taxon>
        <taxon>Arachnida</taxon>
        <taxon>Acari</taxon>
        <taxon>Acariformes</taxon>
        <taxon>Sarcoptiformes</taxon>
        <taxon>Astigmata</taxon>
        <taxon>Glycyphagoidea</taxon>
        <taxon>Echimyopodidae</taxon>
        <taxon>Blomia</taxon>
    </lineage>
</organism>
<keyword evidence="1" id="KW-1133">Transmembrane helix</keyword>
<gene>
    <name evidence="2" type="ORF">RDWZM_006864</name>
</gene>
<protein>
    <submittedName>
        <fullName evidence="2">Uncharacterized protein</fullName>
    </submittedName>
</protein>
<dbReference type="PANTHER" id="PTHR47771">
    <property type="entry name" value="LD27203P-RELATED"/>
    <property type="match status" value="1"/>
</dbReference>
<proteinExistence type="predicted"/>
<feature type="transmembrane region" description="Helical" evidence="1">
    <location>
        <begin position="295"/>
        <end position="318"/>
    </location>
</feature>
<reference evidence="2" key="1">
    <citation type="submission" date="2022-12" db="EMBL/GenBank/DDBJ databases">
        <title>Genome assemblies of Blomia tropicalis.</title>
        <authorList>
            <person name="Cui Y."/>
        </authorList>
    </citation>
    <scope>NUCLEOTIDE SEQUENCE</scope>
    <source>
        <tissue evidence="2">Adult mites</tissue>
    </source>
</reference>
<name>A0A9Q0MAN3_BLOTA</name>
<keyword evidence="3" id="KW-1185">Reference proteome</keyword>
<feature type="transmembrane region" description="Helical" evidence="1">
    <location>
        <begin position="490"/>
        <end position="510"/>
    </location>
</feature>
<evidence type="ECO:0000256" key="1">
    <source>
        <dbReference type="SAM" id="Phobius"/>
    </source>
</evidence>
<feature type="transmembrane region" description="Helical" evidence="1">
    <location>
        <begin position="271"/>
        <end position="289"/>
    </location>
</feature>
<keyword evidence="1" id="KW-0812">Transmembrane</keyword>
<feature type="transmembrane region" description="Helical" evidence="1">
    <location>
        <begin position="707"/>
        <end position="727"/>
    </location>
</feature>
<feature type="transmembrane region" description="Helical" evidence="1">
    <location>
        <begin position="655"/>
        <end position="674"/>
    </location>
</feature>